<organism evidence="2 3">
    <name type="scientific">Candidatus Vogelbacteria bacterium GWA1_51_14</name>
    <dbReference type="NCBI Taxonomy" id="1802435"/>
    <lineage>
        <taxon>Bacteria</taxon>
        <taxon>Candidatus Vogeliibacteriota</taxon>
    </lineage>
</organism>
<protein>
    <submittedName>
        <fullName evidence="2">Uncharacterized protein</fullName>
    </submittedName>
</protein>
<keyword evidence="1" id="KW-0812">Transmembrane</keyword>
<gene>
    <name evidence="2" type="ORF">A2114_00915</name>
</gene>
<evidence type="ECO:0000256" key="1">
    <source>
        <dbReference type="SAM" id="Phobius"/>
    </source>
</evidence>
<name>A0A1G2QBL7_9BACT</name>
<evidence type="ECO:0000313" key="3">
    <source>
        <dbReference type="Proteomes" id="UP000176494"/>
    </source>
</evidence>
<dbReference type="AlphaFoldDB" id="A0A1G2QBL7"/>
<sequence length="204" mass="22463">METNNNFKTSFIPKQTVVDNPADKVSRPISLVTTVAFVVLLLSVALAGGAYGYVQLLKNEINRPCPDPAAPETTGCGLLASLEKERQALDDGLLVEFRRLDAKLSLAERLLDRHITALPILDLLQGKTLETVRYDSLDYNDKTLQISGVARSYEDIAVQSNVFDKEKAISGFIFSDLKLDANGNVSFKLAITIDDKLLDYKLSL</sequence>
<accession>A0A1G2QBL7</accession>
<keyword evidence="1" id="KW-0472">Membrane</keyword>
<reference evidence="2 3" key="1">
    <citation type="journal article" date="2016" name="Nat. Commun.">
        <title>Thousands of microbial genomes shed light on interconnected biogeochemical processes in an aquifer system.</title>
        <authorList>
            <person name="Anantharaman K."/>
            <person name="Brown C.T."/>
            <person name="Hug L.A."/>
            <person name="Sharon I."/>
            <person name="Castelle C.J."/>
            <person name="Probst A.J."/>
            <person name="Thomas B.C."/>
            <person name="Singh A."/>
            <person name="Wilkins M.J."/>
            <person name="Karaoz U."/>
            <person name="Brodie E.L."/>
            <person name="Williams K.H."/>
            <person name="Hubbard S.S."/>
            <person name="Banfield J.F."/>
        </authorList>
    </citation>
    <scope>NUCLEOTIDE SEQUENCE [LARGE SCALE GENOMIC DNA]</scope>
</reference>
<dbReference type="Proteomes" id="UP000176494">
    <property type="component" value="Unassembled WGS sequence"/>
</dbReference>
<evidence type="ECO:0000313" key="2">
    <source>
        <dbReference type="EMBL" id="OHA57813.1"/>
    </source>
</evidence>
<feature type="transmembrane region" description="Helical" evidence="1">
    <location>
        <begin position="29"/>
        <end position="54"/>
    </location>
</feature>
<proteinExistence type="predicted"/>
<dbReference type="STRING" id="1802435.A2114_00915"/>
<dbReference type="EMBL" id="MHTG01000005">
    <property type="protein sequence ID" value="OHA57813.1"/>
    <property type="molecule type" value="Genomic_DNA"/>
</dbReference>
<keyword evidence="1" id="KW-1133">Transmembrane helix</keyword>
<comment type="caution">
    <text evidence="2">The sequence shown here is derived from an EMBL/GenBank/DDBJ whole genome shotgun (WGS) entry which is preliminary data.</text>
</comment>